<sequence length="228" mass="23940">MSKIEVSRQQSKRTGIHQLGGRRFAASGFLVCLGLLSAAGKAIAHHALDGKIPSNFFEGFVSGLAHPIIGLDHFAFIVAMGLLAVGLSRGALIPAGFILTALLGTGIHLLGLNLPGAEMIIAGSAIAFGVMLFTQQRPNFIALTALASFAGLFHGYAYGESIVGAQMTPLLAYLLGFSLIQYAISLLALLIGNWTMKKFTRPTFSPLQFAGFVICSIGTVFLTSSLLG</sequence>
<keyword evidence="1" id="KW-1133">Transmembrane helix</keyword>
<dbReference type="EMBL" id="BLAY01000081">
    <property type="protein sequence ID" value="GET40068.1"/>
    <property type="molecule type" value="Genomic_DNA"/>
</dbReference>
<comment type="caution">
    <text evidence="2">The sequence shown here is derived from an EMBL/GenBank/DDBJ whole genome shotgun (WGS) entry which is preliminary data.</text>
</comment>
<evidence type="ECO:0000313" key="2">
    <source>
        <dbReference type="EMBL" id="GET40068.1"/>
    </source>
</evidence>
<evidence type="ECO:0000313" key="3">
    <source>
        <dbReference type="Proteomes" id="UP001050975"/>
    </source>
</evidence>
<keyword evidence="3" id="KW-1185">Reference proteome</keyword>
<feature type="transmembrane region" description="Helical" evidence="1">
    <location>
        <begin position="21"/>
        <end position="44"/>
    </location>
</feature>
<accession>A0AAV3XCV6</accession>
<gene>
    <name evidence="2" type="ORF">MiSe_48760</name>
</gene>
<evidence type="ECO:0000256" key="1">
    <source>
        <dbReference type="SAM" id="Phobius"/>
    </source>
</evidence>
<dbReference type="AlphaFoldDB" id="A0AAV3XCV6"/>
<feature type="transmembrane region" description="Helical" evidence="1">
    <location>
        <begin position="140"/>
        <end position="158"/>
    </location>
</feature>
<feature type="transmembrane region" description="Helical" evidence="1">
    <location>
        <begin position="207"/>
        <end position="227"/>
    </location>
</feature>
<dbReference type="Proteomes" id="UP001050975">
    <property type="component" value="Unassembled WGS sequence"/>
</dbReference>
<dbReference type="RefSeq" id="WP_226585838.1">
    <property type="nucleotide sequence ID" value="NZ_BLAY01000081.1"/>
</dbReference>
<dbReference type="Pfam" id="PF04955">
    <property type="entry name" value="HupE_UreJ"/>
    <property type="match status" value="1"/>
</dbReference>
<feature type="transmembrane region" description="Helical" evidence="1">
    <location>
        <begin position="64"/>
        <end position="85"/>
    </location>
</feature>
<organism evidence="2 3">
    <name type="scientific">Microseira wollei NIES-4236</name>
    <dbReference type="NCBI Taxonomy" id="2530354"/>
    <lineage>
        <taxon>Bacteria</taxon>
        <taxon>Bacillati</taxon>
        <taxon>Cyanobacteriota</taxon>
        <taxon>Cyanophyceae</taxon>
        <taxon>Oscillatoriophycideae</taxon>
        <taxon>Aerosakkonematales</taxon>
        <taxon>Aerosakkonemataceae</taxon>
        <taxon>Microseira</taxon>
    </lineage>
</organism>
<dbReference type="InterPro" id="IPR007038">
    <property type="entry name" value="HupE_UreJ"/>
</dbReference>
<keyword evidence="1" id="KW-0472">Membrane</keyword>
<feature type="transmembrane region" description="Helical" evidence="1">
    <location>
        <begin position="170"/>
        <end position="195"/>
    </location>
</feature>
<name>A0AAV3XCV6_9CYAN</name>
<keyword evidence="1" id="KW-0812">Transmembrane</keyword>
<feature type="transmembrane region" description="Helical" evidence="1">
    <location>
        <begin position="116"/>
        <end position="133"/>
    </location>
</feature>
<reference evidence="2" key="1">
    <citation type="submission" date="2019-10" db="EMBL/GenBank/DDBJ databases">
        <title>Draft genome sequece of Microseira wollei NIES-4236.</title>
        <authorList>
            <person name="Yamaguchi H."/>
            <person name="Suzuki S."/>
            <person name="Kawachi M."/>
        </authorList>
    </citation>
    <scope>NUCLEOTIDE SEQUENCE</scope>
    <source>
        <strain evidence="2">NIES-4236</strain>
    </source>
</reference>
<protein>
    <submittedName>
        <fullName evidence="2">Hydrogenase accessory protein HupE/UreJ protein</fullName>
    </submittedName>
</protein>
<proteinExistence type="predicted"/>
<feature type="transmembrane region" description="Helical" evidence="1">
    <location>
        <begin position="92"/>
        <end position="110"/>
    </location>
</feature>